<dbReference type="Gene3D" id="3.30.420.10">
    <property type="entry name" value="Ribonuclease H-like superfamily/Ribonuclease H"/>
    <property type="match status" value="1"/>
</dbReference>
<dbReference type="SUPFAM" id="SSF53098">
    <property type="entry name" value="Ribonuclease H-like"/>
    <property type="match status" value="1"/>
</dbReference>
<protein>
    <submittedName>
        <fullName evidence="1">Uncharacterized protein</fullName>
    </submittedName>
</protein>
<proteinExistence type="predicted"/>
<dbReference type="EMBL" id="JAKRKC020000002">
    <property type="protein sequence ID" value="MCK2219747.1"/>
    <property type="molecule type" value="Genomic_DNA"/>
</dbReference>
<name>A0ABT0G564_9ACTN</name>
<organism evidence="1 2">
    <name type="scientific">Actinomadura luzonensis</name>
    <dbReference type="NCBI Taxonomy" id="2805427"/>
    <lineage>
        <taxon>Bacteria</taxon>
        <taxon>Bacillati</taxon>
        <taxon>Actinomycetota</taxon>
        <taxon>Actinomycetes</taxon>
        <taxon>Streptosporangiales</taxon>
        <taxon>Thermomonosporaceae</taxon>
        <taxon>Actinomadura</taxon>
    </lineage>
</organism>
<comment type="caution">
    <text evidence="1">The sequence shown here is derived from an EMBL/GenBank/DDBJ whole genome shotgun (WGS) entry which is preliminary data.</text>
</comment>
<dbReference type="Proteomes" id="UP001317259">
    <property type="component" value="Unassembled WGS sequence"/>
</dbReference>
<gene>
    <name evidence="1" type="ORF">MF672_039020</name>
</gene>
<evidence type="ECO:0000313" key="2">
    <source>
        <dbReference type="Proteomes" id="UP001317259"/>
    </source>
</evidence>
<reference evidence="1 2" key="1">
    <citation type="submission" date="2022-04" db="EMBL/GenBank/DDBJ databases">
        <title>Genome draft of Actinomadura sp. ATCC 31491.</title>
        <authorList>
            <person name="Shi X."/>
            <person name="Du Y."/>
        </authorList>
    </citation>
    <scope>NUCLEOTIDE SEQUENCE [LARGE SCALE GENOMIC DNA]</scope>
    <source>
        <strain evidence="1 2">ATCC 31491</strain>
    </source>
</reference>
<dbReference type="InterPro" id="IPR036397">
    <property type="entry name" value="RNaseH_sf"/>
</dbReference>
<dbReference type="InterPro" id="IPR012337">
    <property type="entry name" value="RNaseH-like_sf"/>
</dbReference>
<keyword evidence="2" id="KW-1185">Reference proteome</keyword>
<accession>A0ABT0G564</accession>
<evidence type="ECO:0000313" key="1">
    <source>
        <dbReference type="EMBL" id="MCK2219747.1"/>
    </source>
</evidence>
<sequence>MHTQTSGAPAIGAGAPAPTPRVIGLDLSLTSPGIAFSDGSTTTLKTKDSDGDHRLTHIRRFVALAVGGPQFMDNPNATPAALVVIEDLPMHAKSAGITGMVHGVVRELLAEAGVPYARVIPSTLKKYATGSGGADKTAMAMAAYKRASREFPGDKGGDQCDAWWLRAAGLDILGHPLFTLPKDQRAALDKVAWPKAVTTP</sequence>
<dbReference type="RefSeq" id="WP_242375270.1">
    <property type="nucleotide sequence ID" value="NZ_JAKRKC020000002.1"/>
</dbReference>